<sequence>MLSLKTVLVTGANGFIGKSLVGALGRTYKVRAAVRNAEQLNPPLSTTAEGLVSVGNITKDTDWHEAVEKVDTVIHLAARAHVTSESAVNPLSEFRNVNRDGAVELLCQAAASGVRRFVFVSSIGVNGAVTHGEAFSEDQKVNPISDYAISKYEAEQQLTLEAEKLGIELVIVRPALVYGEAAPGNIERLRGLVTKVPLLPFGMVNNRKSFVSINNLVSLLELCIYHPDAAGQTFLAADNETISTRQLVDALAKAEGVSLIQLPIPVRLMKFVAGLVGKSSLASQLFDDLEISNAKARKRLGWNPTSCIDTAFIKK</sequence>
<dbReference type="GO" id="GO:0004029">
    <property type="term" value="F:aldehyde dehydrogenase (NAD+) activity"/>
    <property type="evidence" value="ECO:0007669"/>
    <property type="project" value="TreeGrafter"/>
</dbReference>
<dbReference type="PANTHER" id="PTHR48079">
    <property type="entry name" value="PROTEIN YEEZ"/>
    <property type="match status" value="1"/>
</dbReference>
<keyword evidence="3" id="KW-1185">Reference proteome</keyword>
<dbReference type="Pfam" id="PF01370">
    <property type="entry name" value="Epimerase"/>
    <property type="match status" value="1"/>
</dbReference>
<accession>A0A2T3NT98</accession>
<dbReference type="PANTHER" id="PTHR48079:SF6">
    <property type="entry name" value="NAD(P)-BINDING DOMAIN-CONTAINING PROTEIN-RELATED"/>
    <property type="match status" value="1"/>
</dbReference>
<dbReference type="InterPro" id="IPR036291">
    <property type="entry name" value="NAD(P)-bd_dom_sf"/>
</dbReference>
<name>A0A2T3NT98_9GAMM</name>
<gene>
    <name evidence="2" type="ORF">C9I98_11345</name>
</gene>
<dbReference type="SUPFAM" id="SSF51735">
    <property type="entry name" value="NAD(P)-binding Rossmann-fold domains"/>
    <property type="match status" value="1"/>
</dbReference>
<protein>
    <submittedName>
        <fullName evidence="2">UDP-glucose 4-epimerase</fullName>
    </submittedName>
</protein>
<dbReference type="InterPro" id="IPR051783">
    <property type="entry name" value="NAD(P)-dependent_oxidoreduct"/>
</dbReference>
<proteinExistence type="predicted"/>
<evidence type="ECO:0000313" key="3">
    <source>
        <dbReference type="Proteomes" id="UP000241771"/>
    </source>
</evidence>
<organism evidence="2 3">
    <name type="scientific">Photobacterium sanctipauli</name>
    <dbReference type="NCBI Taxonomy" id="1342794"/>
    <lineage>
        <taxon>Bacteria</taxon>
        <taxon>Pseudomonadati</taxon>
        <taxon>Pseudomonadota</taxon>
        <taxon>Gammaproteobacteria</taxon>
        <taxon>Vibrionales</taxon>
        <taxon>Vibrionaceae</taxon>
        <taxon>Photobacterium</taxon>
    </lineage>
</organism>
<evidence type="ECO:0000313" key="2">
    <source>
        <dbReference type="EMBL" id="PSW19506.1"/>
    </source>
</evidence>
<dbReference type="InterPro" id="IPR001509">
    <property type="entry name" value="Epimerase_deHydtase"/>
</dbReference>
<dbReference type="Proteomes" id="UP000241771">
    <property type="component" value="Unassembled WGS sequence"/>
</dbReference>
<dbReference type="Gene3D" id="3.40.50.720">
    <property type="entry name" value="NAD(P)-binding Rossmann-like Domain"/>
    <property type="match status" value="1"/>
</dbReference>
<reference evidence="2 3" key="1">
    <citation type="submission" date="2018-01" db="EMBL/GenBank/DDBJ databases">
        <title>Whole genome sequencing of Histamine producing bacteria.</title>
        <authorList>
            <person name="Butler K."/>
        </authorList>
    </citation>
    <scope>NUCLEOTIDE SEQUENCE [LARGE SCALE GENOMIC DNA]</scope>
    <source>
        <strain evidence="2 3">DSM 100436</strain>
    </source>
</reference>
<comment type="caution">
    <text evidence="2">The sequence shown here is derived from an EMBL/GenBank/DDBJ whole genome shotgun (WGS) entry which is preliminary data.</text>
</comment>
<dbReference type="GO" id="GO:0005737">
    <property type="term" value="C:cytoplasm"/>
    <property type="evidence" value="ECO:0007669"/>
    <property type="project" value="TreeGrafter"/>
</dbReference>
<dbReference type="EMBL" id="PYMA01000006">
    <property type="protein sequence ID" value="PSW19506.1"/>
    <property type="molecule type" value="Genomic_DNA"/>
</dbReference>
<dbReference type="AlphaFoldDB" id="A0A2T3NT98"/>
<evidence type="ECO:0000259" key="1">
    <source>
        <dbReference type="Pfam" id="PF01370"/>
    </source>
</evidence>
<feature type="domain" description="NAD-dependent epimerase/dehydratase" evidence="1">
    <location>
        <begin position="7"/>
        <end position="230"/>
    </location>
</feature>